<name>A0A803T2C9_ANOCA</name>
<feature type="domain" description="Beta-defensin-like" evidence="2">
    <location>
        <begin position="46"/>
        <end position="78"/>
    </location>
</feature>
<evidence type="ECO:0000313" key="4">
    <source>
        <dbReference type="Proteomes" id="UP000001646"/>
    </source>
</evidence>
<accession>A0A803T2C9</accession>
<reference evidence="3" key="1">
    <citation type="submission" date="2009-12" db="EMBL/GenBank/DDBJ databases">
        <title>The Genome Sequence of Anolis carolinensis (Green Anole Lizard).</title>
        <authorList>
            <consortium name="The Genome Sequencing Platform"/>
            <person name="Di Palma F."/>
            <person name="Alfoldi J."/>
            <person name="Heiman D."/>
            <person name="Young S."/>
            <person name="Grabherr M."/>
            <person name="Johnson J."/>
            <person name="Lander E.S."/>
            <person name="Lindblad-Toh K."/>
        </authorList>
    </citation>
    <scope>NUCLEOTIDE SEQUENCE [LARGE SCALE GENOMIC DNA]</scope>
    <source>
        <strain evidence="3">JBL SC #1</strain>
    </source>
</reference>
<feature type="transmembrane region" description="Helical" evidence="1">
    <location>
        <begin position="7"/>
        <end position="27"/>
    </location>
</feature>
<dbReference type="GO" id="GO:0005576">
    <property type="term" value="C:extracellular region"/>
    <property type="evidence" value="ECO:0007669"/>
    <property type="project" value="InterPro"/>
</dbReference>
<reference evidence="3" key="2">
    <citation type="submission" date="2025-08" db="UniProtKB">
        <authorList>
            <consortium name="Ensembl"/>
        </authorList>
    </citation>
    <scope>IDENTIFICATION</scope>
</reference>
<dbReference type="AlphaFoldDB" id="A0A803T2C9"/>
<dbReference type="InParanoid" id="A0A803T2C9"/>
<dbReference type="Proteomes" id="UP000001646">
    <property type="component" value="Unplaced"/>
</dbReference>
<protein>
    <recommendedName>
        <fullName evidence="2">Beta-defensin-like domain-containing protein</fullName>
    </recommendedName>
</protein>
<dbReference type="Ensembl" id="ENSACAT00000037101.1">
    <property type="protein sequence ID" value="ENSACAP00000029369.1"/>
    <property type="gene ID" value="ENSACAG00000042540.1"/>
</dbReference>
<keyword evidence="1" id="KW-1133">Transmembrane helix</keyword>
<dbReference type="SUPFAM" id="SSF57392">
    <property type="entry name" value="Defensin-like"/>
    <property type="match status" value="1"/>
</dbReference>
<dbReference type="GO" id="GO:0006952">
    <property type="term" value="P:defense response"/>
    <property type="evidence" value="ECO:0007669"/>
    <property type="project" value="InterPro"/>
</dbReference>
<dbReference type="Pfam" id="PF00711">
    <property type="entry name" value="Defensin_beta"/>
    <property type="match status" value="1"/>
</dbReference>
<evidence type="ECO:0000313" key="3">
    <source>
        <dbReference type="Ensembl" id="ENSACAP00000029369.1"/>
    </source>
</evidence>
<evidence type="ECO:0000259" key="2">
    <source>
        <dbReference type="Pfam" id="PF00711"/>
    </source>
</evidence>
<keyword evidence="1" id="KW-0472">Membrane</keyword>
<keyword evidence="1" id="KW-0812">Transmembrane</keyword>
<keyword evidence="4" id="KW-1185">Reference proteome</keyword>
<reference evidence="3" key="3">
    <citation type="submission" date="2025-09" db="UniProtKB">
        <authorList>
            <consortium name="Ensembl"/>
        </authorList>
    </citation>
    <scope>IDENTIFICATION</scope>
</reference>
<organism evidence="3 4">
    <name type="scientific">Anolis carolinensis</name>
    <name type="common">Green anole</name>
    <name type="synonym">American chameleon</name>
    <dbReference type="NCBI Taxonomy" id="28377"/>
    <lineage>
        <taxon>Eukaryota</taxon>
        <taxon>Metazoa</taxon>
        <taxon>Chordata</taxon>
        <taxon>Craniata</taxon>
        <taxon>Vertebrata</taxon>
        <taxon>Euteleostomi</taxon>
        <taxon>Lepidosauria</taxon>
        <taxon>Squamata</taxon>
        <taxon>Bifurcata</taxon>
        <taxon>Unidentata</taxon>
        <taxon>Episquamata</taxon>
        <taxon>Toxicofera</taxon>
        <taxon>Iguania</taxon>
        <taxon>Dactyloidae</taxon>
        <taxon>Anolis</taxon>
    </lineage>
</organism>
<evidence type="ECO:0000256" key="1">
    <source>
        <dbReference type="SAM" id="Phobius"/>
    </source>
</evidence>
<proteinExistence type="predicted"/>
<sequence>MKLNYSAFLLIGIPAPIILTSETYLLYSALSCFSVSTGFSQVKSMKKCKQVKGQCYPRKCPKGYKYMGSCMKQYPCCR</sequence>
<dbReference type="InterPro" id="IPR001855">
    <property type="entry name" value="Defensin_beta-like"/>
</dbReference>